<dbReference type="Proteomes" id="UP000062475">
    <property type="component" value="Chromosome"/>
</dbReference>
<dbReference type="RefSeq" id="WP_011921363.1">
    <property type="nucleotide sequence ID" value="NZ_AP019770.1"/>
</dbReference>
<feature type="domain" description="Tetrapyrrole biosynthesis uroporphyrinogen III synthase" evidence="1">
    <location>
        <begin position="40"/>
        <end position="193"/>
    </location>
</feature>
<evidence type="ECO:0000313" key="2">
    <source>
        <dbReference type="EMBL" id="AIM26382.1"/>
    </source>
</evidence>
<evidence type="ECO:0000313" key="3">
    <source>
        <dbReference type="EMBL" id="AKV73388.1"/>
    </source>
</evidence>
<evidence type="ECO:0000313" key="8">
    <source>
        <dbReference type="Proteomes" id="UP000029084"/>
    </source>
</evidence>
<dbReference type="Proteomes" id="UP000062398">
    <property type="component" value="Chromosome"/>
</dbReference>
<dbReference type="InterPro" id="IPR036108">
    <property type="entry name" value="4pyrrol_syn_uPrphyn_synt_sf"/>
</dbReference>
<dbReference type="EMBL" id="CP012175">
    <property type="protein sequence ID" value="AKV80123.1"/>
    <property type="molecule type" value="Genomic_DNA"/>
</dbReference>
<dbReference type="OMA" id="AVRCFKD"/>
<dbReference type="CDD" id="cd06578">
    <property type="entry name" value="HemD"/>
    <property type="match status" value="1"/>
</dbReference>
<dbReference type="InterPro" id="IPR003754">
    <property type="entry name" value="4pyrrol_synth_uPrphyn_synth"/>
</dbReference>
<accession>A0A088E3K2</accession>
<dbReference type="GO" id="GO:0033014">
    <property type="term" value="P:tetrapyrrole biosynthetic process"/>
    <property type="evidence" value="ECO:0007669"/>
    <property type="project" value="InterPro"/>
</dbReference>
<sequence length="224" mass="24904">MRVLYLRPEGSSLPELPGFSILNVSIFSVKCLEYDNSYLKSDGVAFTSVNAVRCFKDFDSIRGKSIFSIGPGTAEELRKHGFESIYPERYTSKDLALLILRSGVREVSAFRSLKASDDMRRILVSILYHEVYDYDLILDEEKLNQVKELLATCSVDVVVLTSSLIAKSVANFIRDCHKVVTIGPMTSASLKTLRPDLSFTESDESTIDGTVKVLKSLKGGERDG</sequence>
<evidence type="ECO:0000313" key="13">
    <source>
        <dbReference type="Proteomes" id="UP000068832"/>
    </source>
</evidence>
<dbReference type="EMBL" id="CP012174">
    <property type="protein sequence ID" value="AKV77878.1"/>
    <property type="molecule type" value="Genomic_DNA"/>
</dbReference>
<dbReference type="Proteomes" id="UP000056255">
    <property type="component" value="Chromosome"/>
</dbReference>
<dbReference type="EMBL" id="CP012173">
    <property type="protein sequence ID" value="AKV75632.1"/>
    <property type="molecule type" value="Genomic_DNA"/>
</dbReference>
<evidence type="ECO:0000313" key="9">
    <source>
        <dbReference type="Proteomes" id="UP000056255"/>
    </source>
</evidence>
<dbReference type="PATRIC" id="fig|43687.5.peg.222"/>
<dbReference type="Proteomes" id="UP000068832">
    <property type="component" value="Chromosome"/>
</dbReference>
<dbReference type="Gene3D" id="3.40.50.10090">
    <property type="match status" value="2"/>
</dbReference>
<reference evidence="2 8" key="1">
    <citation type="journal article" date="2014" name="J. Bacteriol.">
        <title>Role of an Archaeal PitA Transporter in the Copper and Arsenic Resistance of Metallosphaera sedula, an Extreme Thermoacidophile.</title>
        <authorList>
            <person name="McCarthy S."/>
            <person name="Ai C."/>
            <person name="Wheaton G."/>
            <person name="Tevatia R."/>
            <person name="Eckrich V."/>
            <person name="Kelly R."/>
            <person name="Blum P."/>
        </authorList>
    </citation>
    <scope>NUCLEOTIDE SEQUENCE [LARGE SCALE GENOMIC DNA]</scope>
    <source>
        <strain evidence="2 8">CuR1</strain>
    </source>
</reference>
<evidence type="ECO:0000259" key="1">
    <source>
        <dbReference type="Pfam" id="PF02602"/>
    </source>
</evidence>
<dbReference type="AlphaFoldDB" id="A0A088E3K2"/>
<name>A0A088E3K2_9CREN</name>
<dbReference type="Proteomes" id="UP000061362">
    <property type="component" value="Chromosome"/>
</dbReference>
<evidence type="ECO:0000313" key="4">
    <source>
        <dbReference type="EMBL" id="AKV75632.1"/>
    </source>
</evidence>
<evidence type="ECO:0000313" key="12">
    <source>
        <dbReference type="Proteomes" id="UP000062475"/>
    </source>
</evidence>
<dbReference type="Pfam" id="PF02602">
    <property type="entry name" value="HEM4"/>
    <property type="match status" value="1"/>
</dbReference>
<dbReference type="EMBL" id="CP012176">
    <property type="protein sequence ID" value="AKV82366.1"/>
    <property type="molecule type" value="Genomic_DNA"/>
</dbReference>
<reference evidence="10 11" key="2">
    <citation type="journal article" date="2015" name="Genome Announc.">
        <title>Complete Genome Sequences of Evolved Arsenate-Resistant Metallosphaera sedula Strains.</title>
        <authorList>
            <person name="Ai C."/>
            <person name="McCarthy S."/>
            <person name="Schackwitz W."/>
            <person name="Martin J."/>
            <person name="Lipzen A."/>
            <person name="Blum P."/>
        </authorList>
    </citation>
    <scope>NUCLEOTIDE SEQUENCE [LARGE SCALE GENOMIC DNA]</scope>
    <source>
        <strain evidence="5 11">ARS120-1</strain>
        <strain evidence="6 10">ARS120-2</strain>
        <strain evidence="3 13">ARS50-1</strain>
        <strain evidence="4 12">ARS50-2</strain>
    </source>
</reference>
<dbReference type="GO" id="GO:0004852">
    <property type="term" value="F:uroporphyrinogen-III synthase activity"/>
    <property type="evidence" value="ECO:0007669"/>
    <property type="project" value="InterPro"/>
</dbReference>
<dbReference type="EMBL" id="CP008822">
    <property type="protein sequence ID" value="AIM26382.1"/>
    <property type="molecule type" value="Genomic_DNA"/>
</dbReference>
<dbReference type="EMBL" id="CP012172">
    <property type="protein sequence ID" value="AKV73388.1"/>
    <property type="molecule type" value="Genomic_DNA"/>
</dbReference>
<dbReference type="GeneID" id="91754662"/>
<dbReference type="OrthoDB" id="36223at2157"/>
<dbReference type="SUPFAM" id="SSF69618">
    <property type="entry name" value="HemD-like"/>
    <property type="match status" value="1"/>
</dbReference>
<dbReference type="Proteomes" id="UP000029084">
    <property type="component" value="Chromosome"/>
</dbReference>
<evidence type="ECO:0000313" key="10">
    <source>
        <dbReference type="Proteomes" id="UP000061362"/>
    </source>
</evidence>
<proteinExistence type="predicted"/>
<evidence type="ECO:0000313" key="11">
    <source>
        <dbReference type="Proteomes" id="UP000062398"/>
    </source>
</evidence>
<evidence type="ECO:0000313" key="7">
    <source>
        <dbReference type="EMBL" id="AKV82366.1"/>
    </source>
</evidence>
<gene>
    <name evidence="2" type="ORF">HA72_0218</name>
    <name evidence="3" type="ORF">MsedA_0228</name>
    <name evidence="4" type="ORF">MsedB_0228</name>
    <name evidence="5" type="ORF">MsedC_0227</name>
    <name evidence="6" type="ORF">MsedD_0228</name>
    <name evidence="7" type="ORF">MsedE_0228</name>
</gene>
<reference evidence="7 9" key="3">
    <citation type="submission" date="2015-07" db="EMBL/GenBank/DDBJ databases">
        <title>Physiological, transcriptional responses and genome re-sequencing of acid resistant extremely thermoacidophilic Metallosphaera sedula SARC-M1.</title>
        <authorList>
            <person name="Ai C."/>
            <person name="McCarthy S."/>
            <person name="Eckrich V."/>
            <person name="Rudrappa D."/>
            <person name="Qiu G."/>
            <person name="Blum P."/>
        </authorList>
    </citation>
    <scope>NUCLEOTIDE SEQUENCE [LARGE SCALE GENOMIC DNA]</scope>
    <source>
        <strain evidence="7 9">SARC-M1</strain>
    </source>
</reference>
<evidence type="ECO:0000313" key="5">
    <source>
        <dbReference type="EMBL" id="AKV77878.1"/>
    </source>
</evidence>
<evidence type="ECO:0000313" key="6">
    <source>
        <dbReference type="EMBL" id="AKV80123.1"/>
    </source>
</evidence>
<protein>
    <submittedName>
        <fullName evidence="2 3">Uroporphyrinogen III synthase</fullName>
    </submittedName>
</protein>
<organism evidence="2 8">
    <name type="scientific">Metallosphaera sedula</name>
    <dbReference type="NCBI Taxonomy" id="43687"/>
    <lineage>
        <taxon>Archaea</taxon>
        <taxon>Thermoproteota</taxon>
        <taxon>Thermoprotei</taxon>
        <taxon>Sulfolobales</taxon>
        <taxon>Sulfolobaceae</taxon>
        <taxon>Metallosphaera</taxon>
    </lineage>
</organism>